<dbReference type="InterPro" id="IPR036097">
    <property type="entry name" value="HisK_dim/P_sf"/>
</dbReference>
<proteinExistence type="predicted"/>
<keyword evidence="8" id="KW-0812">Transmembrane</keyword>
<dbReference type="InterPro" id="IPR004358">
    <property type="entry name" value="Sig_transdc_His_kin-like_C"/>
</dbReference>
<dbReference type="SMART" id="SM00388">
    <property type="entry name" value="HisKA"/>
    <property type="match status" value="1"/>
</dbReference>
<dbReference type="SMART" id="SM00086">
    <property type="entry name" value="PAC"/>
    <property type="match status" value="1"/>
</dbReference>
<dbReference type="InterPro" id="IPR003661">
    <property type="entry name" value="HisK_dim/P_dom"/>
</dbReference>
<reference evidence="11" key="1">
    <citation type="journal article" date="2015" name="PeerJ">
        <title>First genomic representation of candidate bacterial phylum KSB3 points to enhanced environmental sensing as a trigger of wastewater bulking.</title>
        <authorList>
            <person name="Sekiguchi Y."/>
            <person name="Ohashi A."/>
            <person name="Parks D.H."/>
            <person name="Yamauchi T."/>
            <person name="Tyson G.W."/>
            <person name="Hugenholtz P."/>
        </authorList>
    </citation>
    <scope>NUCLEOTIDE SEQUENCE [LARGE SCALE GENOMIC DNA]</scope>
</reference>
<sequence length="443" mass="50368">MQIRFPETTFANRIIIVAGSYITLFGLLWFLVAEFRRIVAQAHAYAEQLAHANHALAREINERKQAQDALAEKHALLQMLIDSTPDHIYVKDLAHRFLIANQATIRELGATSLADVEGKTDYDFHATERTHQFFEEERVVMTSGRILINREDFLIEHGSGQKRWYLTTKAPLRDAHGQIIGLVGFNRDITERKRAEEEIRAFNATLEQRVQQRTAELEAANKELQSFAYVVSHDLKVPLRNMTQLITWLMNDYADTFDAQGKEYLDLLLKRAQQMNNLIQAILQYSRVGRIKADEPVDLSTLLHEVCETLNPPPTIQINLSSDFPVLTGDRIRIQQVFQNLIGNAIKFLEKPEGTISIDCADHGAYWQFSVTDNGPGIDPQHHETIFQLFQTLHQHDKTESTGIGLAIVKKIIESRGGKIWVESAVGQGCRFCFTVPKSGEQP</sequence>
<evidence type="ECO:0000313" key="12">
    <source>
        <dbReference type="Proteomes" id="UP000030700"/>
    </source>
</evidence>
<keyword evidence="6 8" id="KW-0472">Membrane</keyword>
<keyword evidence="12" id="KW-1185">Reference proteome</keyword>
<dbReference type="HOGENOM" id="CLU_000445_114_71_0"/>
<dbReference type="SUPFAM" id="SSF47384">
    <property type="entry name" value="Homodimeric domain of signal transducing histidine kinase"/>
    <property type="match status" value="1"/>
</dbReference>
<dbReference type="Pfam" id="PF02518">
    <property type="entry name" value="HATPase_c"/>
    <property type="match status" value="1"/>
</dbReference>
<dbReference type="InterPro" id="IPR035965">
    <property type="entry name" value="PAS-like_dom_sf"/>
</dbReference>
<evidence type="ECO:0000256" key="1">
    <source>
        <dbReference type="ARBA" id="ARBA00000085"/>
    </source>
</evidence>
<dbReference type="GO" id="GO:0007234">
    <property type="term" value="P:osmosensory signaling via phosphorelay pathway"/>
    <property type="evidence" value="ECO:0007669"/>
    <property type="project" value="TreeGrafter"/>
</dbReference>
<accession>A0A0S6VTH9</accession>
<feature type="transmembrane region" description="Helical" evidence="8">
    <location>
        <begin position="12"/>
        <end position="32"/>
    </location>
</feature>
<evidence type="ECO:0000256" key="3">
    <source>
        <dbReference type="ARBA" id="ARBA00022553"/>
    </source>
</evidence>
<dbReference type="PROSITE" id="PS50113">
    <property type="entry name" value="PAC"/>
    <property type="match status" value="1"/>
</dbReference>
<evidence type="ECO:0000313" key="11">
    <source>
        <dbReference type="EMBL" id="GAK50829.1"/>
    </source>
</evidence>
<dbReference type="PRINTS" id="PR00344">
    <property type="entry name" value="BCTRLSENSOR"/>
</dbReference>
<dbReference type="InterPro" id="IPR000700">
    <property type="entry name" value="PAS-assoc_C"/>
</dbReference>
<dbReference type="SUPFAM" id="SSF55874">
    <property type="entry name" value="ATPase domain of HSP90 chaperone/DNA topoisomerase II/histidine kinase"/>
    <property type="match status" value="1"/>
</dbReference>
<evidence type="ECO:0000259" key="9">
    <source>
        <dbReference type="PROSITE" id="PS50109"/>
    </source>
</evidence>
<dbReference type="InterPro" id="IPR005467">
    <property type="entry name" value="His_kinase_dom"/>
</dbReference>
<evidence type="ECO:0000256" key="6">
    <source>
        <dbReference type="ARBA" id="ARBA00023136"/>
    </source>
</evidence>
<dbReference type="PANTHER" id="PTHR42878:SF15">
    <property type="entry name" value="BACTERIOPHYTOCHROME"/>
    <property type="match status" value="1"/>
</dbReference>
<dbReference type="GO" id="GO:0000155">
    <property type="term" value="F:phosphorelay sensor kinase activity"/>
    <property type="evidence" value="ECO:0007669"/>
    <property type="project" value="InterPro"/>
</dbReference>
<evidence type="ECO:0000256" key="5">
    <source>
        <dbReference type="ARBA" id="ARBA00022777"/>
    </source>
</evidence>
<dbReference type="EMBL" id="DF820456">
    <property type="protein sequence ID" value="GAK50829.1"/>
    <property type="molecule type" value="Genomic_DNA"/>
</dbReference>
<dbReference type="GO" id="GO:0000156">
    <property type="term" value="F:phosphorelay response regulator activity"/>
    <property type="evidence" value="ECO:0007669"/>
    <property type="project" value="TreeGrafter"/>
</dbReference>
<dbReference type="InterPro" id="IPR050351">
    <property type="entry name" value="BphY/WalK/GraS-like"/>
</dbReference>
<dbReference type="InterPro" id="IPR036890">
    <property type="entry name" value="HATPase_C_sf"/>
</dbReference>
<dbReference type="CDD" id="cd00082">
    <property type="entry name" value="HisKA"/>
    <property type="match status" value="1"/>
</dbReference>
<dbReference type="FunFam" id="3.30.565.10:FF:000006">
    <property type="entry name" value="Sensor histidine kinase WalK"/>
    <property type="match status" value="1"/>
</dbReference>
<dbReference type="Proteomes" id="UP000030700">
    <property type="component" value="Unassembled WGS sequence"/>
</dbReference>
<organism evidence="11">
    <name type="scientific">Candidatus Moduliflexus flocculans</name>
    <dbReference type="NCBI Taxonomy" id="1499966"/>
    <lineage>
        <taxon>Bacteria</taxon>
        <taxon>Candidatus Moduliflexota</taxon>
        <taxon>Candidatus Moduliflexia</taxon>
        <taxon>Candidatus Moduliflexales</taxon>
        <taxon>Candidatus Moduliflexaceae</taxon>
    </lineage>
</organism>
<dbReference type="Pfam" id="PF00512">
    <property type="entry name" value="HisKA"/>
    <property type="match status" value="1"/>
</dbReference>
<feature type="coiled-coil region" evidence="7">
    <location>
        <begin position="192"/>
        <end position="223"/>
    </location>
</feature>
<dbReference type="Pfam" id="PF08448">
    <property type="entry name" value="PAS_4"/>
    <property type="match status" value="1"/>
</dbReference>
<dbReference type="PROSITE" id="PS50109">
    <property type="entry name" value="HIS_KIN"/>
    <property type="match status" value="1"/>
</dbReference>
<dbReference type="NCBIfam" id="TIGR00229">
    <property type="entry name" value="sensory_box"/>
    <property type="match status" value="1"/>
</dbReference>
<dbReference type="EC" id="2.7.13.3" evidence="2"/>
<protein>
    <recommendedName>
        <fullName evidence="2">histidine kinase</fullName>
        <ecNumber evidence="2">2.7.13.3</ecNumber>
    </recommendedName>
</protein>
<keyword evidence="4" id="KW-0808">Transferase</keyword>
<dbReference type="SMART" id="SM00387">
    <property type="entry name" value="HATPase_c"/>
    <property type="match status" value="1"/>
</dbReference>
<evidence type="ECO:0000256" key="4">
    <source>
        <dbReference type="ARBA" id="ARBA00022679"/>
    </source>
</evidence>
<comment type="catalytic activity">
    <reaction evidence="1">
        <text>ATP + protein L-histidine = ADP + protein N-phospho-L-histidine.</text>
        <dbReference type="EC" id="2.7.13.3"/>
    </reaction>
</comment>
<keyword evidence="3" id="KW-0597">Phosphoprotein</keyword>
<feature type="domain" description="PAC" evidence="10">
    <location>
        <begin position="149"/>
        <end position="201"/>
    </location>
</feature>
<dbReference type="InterPro" id="IPR000014">
    <property type="entry name" value="PAS"/>
</dbReference>
<dbReference type="AlphaFoldDB" id="A0A0S6VTH9"/>
<dbReference type="GO" id="GO:0030295">
    <property type="term" value="F:protein kinase activator activity"/>
    <property type="evidence" value="ECO:0007669"/>
    <property type="project" value="TreeGrafter"/>
</dbReference>
<keyword evidence="5 11" id="KW-0418">Kinase</keyword>
<name>A0A0S6VTH9_9BACT</name>
<evidence type="ECO:0000256" key="2">
    <source>
        <dbReference type="ARBA" id="ARBA00012438"/>
    </source>
</evidence>
<keyword evidence="7" id="KW-0175">Coiled coil</keyword>
<dbReference type="GO" id="GO:0016020">
    <property type="term" value="C:membrane"/>
    <property type="evidence" value="ECO:0007669"/>
    <property type="project" value="UniProtKB-SubCell"/>
</dbReference>
<keyword evidence="8" id="KW-1133">Transmembrane helix</keyword>
<dbReference type="STRING" id="1499966.U14_02070"/>
<dbReference type="Gene3D" id="1.10.287.130">
    <property type="match status" value="1"/>
</dbReference>
<evidence type="ECO:0000259" key="10">
    <source>
        <dbReference type="PROSITE" id="PS50113"/>
    </source>
</evidence>
<dbReference type="CDD" id="cd00130">
    <property type="entry name" value="PAS"/>
    <property type="match status" value="1"/>
</dbReference>
<gene>
    <name evidence="11" type="ORF">U14_02070</name>
</gene>
<evidence type="ECO:0000256" key="8">
    <source>
        <dbReference type="SAM" id="Phobius"/>
    </source>
</evidence>
<dbReference type="InterPro" id="IPR003594">
    <property type="entry name" value="HATPase_dom"/>
</dbReference>
<evidence type="ECO:0000256" key="7">
    <source>
        <dbReference type="SAM" id="Coils"/>
    </source>
</evidence>
<dbReference type="Gene3D" id="3.30.450.20">
    <property type="entry name" value="PAS domain"/>
    <property type="match status" value="1"/>
</dbReference>
<dbReference type="InterPro" id="IPR001610">
    <property type="entry name" value="PAC"/>
</dbReference>
<dbReference type="InterPro" id="IPR013656">
    <property type="entry name" value="PAS_4"/>
</dbReference>
<dbReference type="Gene3D" id="3.30.565.10">
    <property type="entry name" value="Histidine kinase-like ATPase, C-terminal domain"/>
    <property type="match status" value="1"/>
</dbReference>
<feature type="domain" description="Histidine kinase" evidence="9">
    <location>
        <begin position="230"/>
        <end position="440"/>
    </location>
</feature>
<dbReference type="PANTHER" id="PTHR42878">
    <property type="entry name" value="TWO-COMPONENT HISTIDINE KINASE"/>
    <property type="match status" value="1"/>
</dbReference>
<dbReference type="SUPFAM" id="SSF55785">
    <property type="entry name" value="PYP-like sensor domain (PAS domain)"/>
    <property type="match status" value="1"/>
</dbReference>